<reference evidence="2" key="1">
    <citation type="journal article" date="2017" name="Proc. Natl. Acad. Sci. U.S.A.">
        <title>Simulation of Deepwater Horizon oil plume reveals substrate specialization within a complex community of hydrocarbon degraders.</title>
        <authorList>
            <person name="Hu P."/>
            <person name="Dubinsky E.A."/>
            <person name="Probst A.J."/>
            <person name="Wang J."/>
            <person name="Sieber C.M.K."/>
            <person name="Tom L.M."/>
            <person name="Gardinali P."/>
            <person name="Banfield J.F."/>
            <person name="Atlas R.M."/>
            <person name="Andersen G.L."/>
        </authorList>
    </citation>
    <scope>NUCLEOTIDE SEQUENCE [LARGE SCALE GENOMIC DNA]</scope>
</reference>
<proteinExistence type="predicted"/>
<accession>A0A1Y5DWW7</accession>
<dbReference type="EMBL" id="MAAF01000118">
    <property type="protein sequence ID" value="OUR75023.1"/>
    <property type="molecule type" value="Genomic_DNA"/>
</dbReference>
<evidence type="ECO:0008006" key="3">
    <source>
        <dbReference type="Google" id="ProtNLM"/>
    </source>
</evidence>
<dbReference type="Pfam" id="PF12614">
    <property type="entry name" value="RRF_GI"/>
    <property type="match status" value="1"/>
</dbReference>
<dbReference type="Proteomes" id="UP000243053">
    <property type="component" value="Unassembled WGS sequence"/>
</dbReference>
<evidence type="ECO:0000313" key="2">
    <source>
        <dbReference type="Proteomes" id="UP000243053"/>
    </source>
</evidence>
<name>A0A1Y5DWW7_COLPS</name>
<evidence type="ECO:0000313" key="1">
    <source>
        <dbReference type="EMBL" id="OUR75023.1"/>
    </source>
</evidence>
<protein>
    <recommendedName>
        <fullName evidence="3">Ribosome recycling factor</fullName>
    </recommendedName>
</protein>
<dbReference type="AlphaFoldDB" id="A0A1Y5DWW7"/>
<sequence length="122" mass="14086">MEVINTIKLPSFLRRTMKAYALKAHIRQLGCDLSRIGRSRNWQLKANFGQLQGIIEFIEQEHEESWIWLAKLLKKEYQYLSHENLLALATRMGNVTVTALISQTDCTLAQARKVLDELEGLD</sequence>
<organism evidence="1 2">
    <name type="scientific">Colwellia psychrerythraea</name>
    <name type="common">Vibrio psychroerythus</name>
    <dbReference type="NCBI Taxonomy" id="28229"/>
    <lineage>
        <taxon>Bacteria</taxon>
        <taxon>Pseudomonadati</taxon>
        <taxon>Pseudomonadota</taxon>
        <taxon>Gammaproteobacteria</taxon>
        <taxon>Alteromonadales</taxon>
        <taxon>Colwelliaceae</taxon>
        <taxon>Colwellia</taxon>
    </lineage>
</organism>
<gene>
    <name evidence="1" type="ORF">A9Q75_18630</name>
</gene>
<dbReference type="InterPro" id="IPR022253">
    <property type="entry name" value="Ribosome_recyc_fac_bac"/>
</dbReference>
<comment type="caution">
    <text evidence="1">The sequence shown here is derived from an EMBL/GenBank/DDBJ whole genome shotgun (WGS) entry which is preliminary data.</text>
</comment>